<evidence type="ECO:0000256" key="2">
    <source>
        <dbReference type="ARBA" id="ARBA00006425"/>
    </source>
</evidence>
<sequence>MSTSAPTRLNRQRCWDNRDAYYACLSKHNILSPPGTDMTGIKGPLGAGSFAEPRRSEAERAQHAAQERSNDPCMRERDAYEGSCAQSWIEYFNKRRVLEERQNKYFADAEARAMRR</sequence>
<keyword evidence="7" id="KW-1185">Reference proteome</keyword>
<dbReference type="GO" id="GO:0005739">
    <property type="term" value="C:mitochondrion"/>
    <property type="evidence" value="ECO:0007669"/>
    <property type="project" value="UniProtKB-SubCell"/>
</dbReference>
<dbReference type="PANTHER" id="PTHR47677">
    <property type="entry name" value="CYTOCHROME C OXIDASE ASSEMBLY FACTOR 6"/>
    <property type="match status" value="1"/>
</dbReference>
<evidence type="ECO:0000256" key="4">
    <source>
        <dbReference type="ARBA" id="ARBA00023157"/>
    </source>
</evidence>
<gene>
    <name evidence="6" type="ORF">MEQU1_001703</name>
</gene>
<dbReference type="PANTHER" id="PTHR47677:SF1">
    <property type="entry name" value="CYTOCHROME C OXIDASE ASSEMBLY FACTOR 6"/>
    <property type="match status" value="1"/>
</dbReference>
<feature type="compositionally biased region" description="Basic and acidic residues" evidence="5">
    <location>
        <begin position="52"/>
        <end position="76"/>
    </location>
</feature>
<evidence type="ECO:0008006" key="8">
    <source>
        <dbReference type="Google" id="ProtNLM"/>
    </source>
</evidence>
<evidence type="ECO:0000313" key="7">
    <source>
        <dbReference type="Proteomes" id="UP001214415"/>
    </source>
</evidence>
<dbReference type="EMBL" id="CP119902">
    <property type="protein sequence ID" value="WFD23019.1"/>
    <property type="molecule type" value="Genomic_DNA"/>
</dbReference>
<dbReference type="SUPFAM" id="SSF47694">
    <property type="entry name" value="Cytochrome c oxidase subunit h"/>
    <property type="match status" value="1"/>
</dbReference>
<evidence type="ECO:0000256" key="5">
    <source>
        <dbReference type="SAM" id="MobiDB-lite"/>
    </source>
</evidence>
<reference evidence="6" key="1">
    <citation type="submission" date="2023-03" db="EMBL/GenBank/DDBJ databases">
        <title>Mating type loci evolution in Malassezia.</title>
        <authorList>
            <person name="Coelho M.A."/>
        </authorList>
    </citation>
    <scope>NUCLEOTIDE SEQUENCE</scope>
    <source>
        <strain evidence="6">CBS 12830</strain>
    </source>
</reference>
<dbReference type="InterPro" id="IPR048281">
    <property type="entry name" value="COA6_fun"/>
</dbReference>
<dbReference type="InterPro" id="IPR048280">
    <property type="entry name" value="COX6B-like"/>
</dbReference>
<proteinExistence type="inferred from homology"/>
<organism evidence="6 7">
    <name type="scientific">Malassezia equina</name>
    <dbReference type="NCBI Taxonomy" id="1381935"/>
    <lineage>
        <taxon>Eukaryota</taxon>
        <taxon>Fungi</taxon>
        <taxon>Dikarya</taxon>
        <taxon>Basidiomycota</taxon>
        <taxon>Ustilaginomycotina</taxon>
        <taxon>Malasseziomycetes</taxon>
        <taxon>Malasseziales</taxon>
        <taxon>Malasseziaceae</taxon>
        <taxon>Malassezia</taxon>
    </lineage>
</organism>
<dbReference type="InterPro" id="IPR036549">
    <property type="entry name" value="CX6/COA6-like_sf"/>
</dbReference>
<dbReference type="Gene3D" id="1.10.10.140">
    <property type="entry name" value="Cytochrome c oxidase, subunit VIb"/>
    <property type="match status" value="1"/>
</dbReference>
<keyword evidence="4" id="KW-1015">Disulfide bond</keyword>
<keyword evidence="3" id="KW-0496">Mitochondrion</keyword>
<protein>
    <recommendedName>
        <fullName evidence="8">Cytochrome c oxidase subunit 6B-like protein new16</fullName>
    </recommendedName>
</protein>
<comment type="subcellular location">
    <subcellularLocation>
        <location evidence="1">Mitochondrion</location>
    </subcellularLocation>
</comment>
<evidence type="ECO:0000256" key="1">
    <source>
        <dbReference type="ARBA" id="ARBA00004173"/>
    </source>
</evidence>
<accession>A0AAF0IYJ6</accession>
<evidence type="ECO:0000256" key="3">
    <source>
        <dbReference type="ARBA" id="ARBA00023128"/>
    </source>
</evidence>
<dbReference type="Pfam" id="PF02297">
    <property type="entry name" value="COX6B"/>
    <property type="match status" value="1"/>
</dbReference>
<dbReference type="Proteomes" id="UP001214415">
    <property type="component" value="Chromosome 3"/>
</dbReference>
<feature type="region of interest" description="Disordered" evidence="5">
    <location>
        <begin position="33"/>
        <end position="76"/>
    </location>
</feature>
<name>A0AAF0IYJ6_9BASI</name>
<evidence type="ECO:0000313" key="6">
    <source>
        <dbReference type="EMBL" id="WFD23019.1"/>
    </source>
</evidence>
<dbReference type="AlphaFoldDB" id="A0AAF0IYJ6"/>
<comment type="similarity">
    <text evidence="2">Belongs to the cytochrome c oxidase subunit 6B family.</text>
</comment>